<dbReference type="Proteomes" id="UP001196413">
    <property type="component" value="Unassembled WGS sequence"/>
</dbReference>
<organism evidence="1 2">
    <name type="scientific">Parelaphostrongylus tenuis</name>
    <name type="common">Meningeal worm</name>
    <dbReference type="NCBI Taxonomy" id="148309"/>
    <lineage>
        <taxon>Eukaryota</taxon>
        <taxon>Metazoa</taxon>
        <taxon>Ecdysozoa</taxon>
        <taxon>Nematoda</taxon>
        <taxon>Chromadorea</taxon>
        <taxon>Rhabditida</taxon>
        <taxon>Rhabditina</taxon>
        <taxon>Rhabditomorpha</taxon>
        <taxon>Strongyloidea</taxon>
        <taxon>Metastrongylidae</taxon>
        <taxon>Parelaphostrongylus</taxon>
    </lineage>
</organism>
<protein>
    <submittedName>
        <fullName evidence="1">Uncharacterized protein</fullName>
    </submittedName>
</protein>
<evidence type="ECO:0000313" key="1">
    <source>
        <dbReference type="EMBL" id="KAJ1359120.1"/>
    </source>
</evidence>
<keyword evidence="2" id="KW-1185">Reference proteome</keyword>
<evidence type="ECO:0000313" key="2">
    <source>
        <dbReference type="Proteomes" id="UP001196413"/>
    </source>
</evidence>
<reference evidence="1" key="1">
    <citation type="submission" date="2021-06" db="EMBL/GenBank/DDBJ databases">
        <title>Parelaphostrongylus tenuis whole genome reference sequence.</title>
        <authorList>
            <person name="Garwood T.J."/>
            <person name="Larsen P.A."/>
            <person name="Fountain-Jones N.M."/>
            <person name="Garbe J.R."/>
            <person name="Macchietto M.G."/>
            <person name="Kania S.A."/>
            <person name="Gerhold R.W."/>
            <person name="Richards J.E."/>
            <person name="Wolf T.M."/>
        </authorList>
    </citation>
    <scope>NUCLEOTIDE SEQUENCE</scope>
    <source>
        <strain evidence="1">MNPRO001-30</strain>
        <tissue evidence="1">Meninges</tissue>
    </source>
</reference>
<proteinExistence type="predicted"/>
<name>A0AAD5MIY8_PARTN</name>
<dbReference type="EMBL" id="JAHQIW010003548">
    <property type="protein sequence ID" value="KAJ1359120.1"/>
    <property type="molecule type" value="Genomic_DNA"/>
</dbReference>
<accession>A0AAD5MIY8</accession>
<sequence>MMFDPRFLVSSAAETGTKILARIRKFHLVAVLQQTFSAIRHNLAKHCGDEIYPAGADIVYKDQQYQKKLLEK</sequence>
<dbReference type="AlphaFoldDB" id="A0AAD5MIY8"/>
<comment type="caution">
    <text evidence="1">The sequence shown here is derived from an EMBL/GenBank/DDBJ whole genome shotgun (WGS) entry which is preliminary data.</text>
</comment>
<gene>
    <name evidence="1" type="ORF">KIN20_017765</name>
</gene>